<dbReference type="EMBL" id="JAROKS010000016">
    <property type="protein sequence ID" value="KAK1795475.1"/>
    <property type="molecule type" value="Genomic_DNA"/>
</dbReference>
<proteinExistence type="predicted"/>
<feature type="region of interest" description="Disordered" evidence="1">
    <location>
        <begin position="1"/>
        <end position="22"/>
    </location>
</feature>
<name>A0AAD8ZAC0_9TELE</name>
<reference evidence="2" key="1">
    <citation type="submission" date="2023-03" db="EMBL/GenBank/DDBJ databases">
        <title>Electrophorus voltai genome.</title>
        <authorList>
            <person name="Bian C."/>
        </authorList>
    </citation>
    <scope>NUCLEOTIDE SEQUENCE</scope>
    <source>
        <strain evidence="2">CB-2022</strain>
        <tissue evidence="2">Muscle</tissue>
    </source>
</reference>
<dbReference type="Proteomes" id="UP001239994">
    <property type="component" value="Unassembled WGS sequence"/>
</dbReference>
<dbReference type="AlphaFoldDB" id="A0AAD8ZAC0"/>
<evidence type="ECO:0000313" key="2">
    <source>
        <dbReference type="EMBL" id="KAK1795475.1"/>
    </source>
</evidence>
<gene>
    <name evidence="2" type="ORF">P4O66_010648</name>
</gene>
<comment type="caution">
    <text evidence="2">The sequence shown here is derived from an EMBL/GenBank/DDBJ whole genome shotgun (WGS) entry which is preliminary data.</text>
</comment>
<sequence>MISVRIQPPKIPTLANSENPQMRDAPLAQEQFDPLEIHTGNSRVFVLKCTECVHWDVWIVQSVDTGIVQSVDTVALILIHLDDIPKGLATPRPFDNQ</sequence>
<evidence type="ECO:0000313" key="3">
    <source>
        <dbReference type="Proteomes" id="UP001239994"/>
    </source>
</evidence>
<protein>
    <submittedName>
        <fullName evidence="2">Uncharacterized protein</fullName>
    </submittedName>
</protein>
<evidence type="ECO:0000256" key="1">
    <source>
        <dbReference type="SAM" id="MobiDB-lite"/>
    </source>
</evidence>
<keyword evidence="3" id="KW-1185">Reference proteome</keyword>
<organism evidence="2 3">
    <name type="scientific">Electrophorus voltai</name>
    <dbReference type="NCBI Taxonomy" id="2609070"/>
    <lineage>
        <taxon>Eukaryota</taxon>
        <taxon>Metazoa</taxon>
        <taxon>Chordata</taxon>
        <taxon>Craniata</taxon>
        <taxon>Vertebrata</taxon>
        <taxon>Euteleostomi</taxon>
        <taxon>Actinopterygii</taxon>
        <taxon>Neopterygii</taxon>
        <taxon>Teleostei</taxon>
        <taxon>Ostariophysi</taxon>
        <taxon>Gymnotiformes</taxon>
        <taxon>Gymnotoidei</taxon>
        <taxon>Gymnotidae</taxon>
        <taxon>Electrophorus</taxon>
    </lineage>
</organism>
<accession>A0AAD8ZAC0</accession>